<proteinExistence type="inferred from homology"/>
<accession>A0A9P5LAG7</accession>
<dbReference type="InterPro" id="IPR015879">
    <property type="entry name" value="Ring_hydroxy_dOase_asu_C_dom"/>
</dbReference>
<comment type="catalytic activity">
    <reaction evidence="6">
        <text>choline + 2 reduced [2Fe-2S]-[ferredoxin] + O2 + 2 H(+) = betaine aldehyde hydrate + 2 oxidized [2Fe-2S]-[ferredoxin] + H2O</text>
        <dbReference type="Rhea" id="RHEA:17769"/>
        <dbReference type="Rhea" id="RHEA-COMP:10000"/>
        <dbReference type="Rhea" id="RHEA-COMP:10001"/>
        <dbReference type="ChEBI" id="CHEBI:15354"/>
        <dbReference type="ChEBI" id="CHEBI:15377"/>
        <dbReference type="ChEBI" id="CHEBI:15378"/>
        <dbReference type="ChEBI" id="CHEBI:15379"/>
        <dbReference type="ChEBI" id="CHEBI:15870"/>
        <dbReference type="ChEBI" id="CHEBI:33737"/>
        <dbReference type="ChEBI" id="CHEBI:33738"/>
        <dbReference type="EC" id="1.14.15.7"/>
    </reaction>
</comment>
<comment type="pathway">
    <text evidence="2">Amine and polyamine biosynthesis; betaine biosynthesis via choline pathway; betaine aldehyde from choline (monooxygenase route): step 1/1.</text>
</comment>
<dbReference type="PANTHER" id="PTHR43756">
    <property type="entry name" value="CHOLINE MONOOXYGENASE, CHLOROPLASTIC"/>
    <property type="match status" value="1"/>
</dbReference>
<dbReference type="GO" id="GO:0019133">
    <property type="term" value="F:choline monooxygenase activity"/>
    <property type="evidence" value="ECO:0007669"/>
    <property type="project" value="UniProtKB-EC"/>
</dbReference>
<sequence length="206" mass="23694">MADCSTTLPASWYTSKAVYDLERRAVFLKTLTFEEYFPGLEELIAHVDFTQFPVRRTLDYSGKYNWKAMVDGFQECLHCPYAHPAFYKPNDGLFLYFFPNCTLNLYGGGMSSFRACPSEDPSETNMLFDYYHCEPDGSQEFENYFKFARTVGVEDHEICEKTQQNLEAGIYTEGILNPEKENGVAYYQGRVLEMCSAQFQKESIGA</sequence>
<organism evidence="8 9">
    <name type="scientific">Cylindrodendrum hubeiense</name>
    <dbReference type="NCBI Taxonomy" id="595255"/>
    <lineage>
        <taxon>Eukaryota</taxon>
        <taxon>Fungi</taxon>
        <taxon>Dikarya</taxon>
        <taxon>Ascomycota</taxon>
        <taxon>Pezizomycotina</taxon>
        <taxon>Sordariomycetes</taxon>
        <taxon>Hypocreomycetidae</taxon>
        <taxon>Hypocreales</taxon>
        <taxon>Nectriaceae</taxon>
        <taxon>Cylindrodendrum</taxon>
    </lineage>
</organism>
<dbReference type="PANTHER" id="PTHR43756:SF3">
    <property type="entry name" value="CHOLINE MONOOXYGENASE, CHLOROPLASTIC"/>
    <property type="match status" value="1"/>
</dbReference>
<dbReference type="EC" id="1.14.15.7" evidence="4"/>
<protein>
    <recommendedName>
        <fullName evidence="5">Choline monooxygenase, chloroplastic</fullName>
        <ecNumber evidence="4">1.14.15.7</ecNumber>
    </recommendedName>
</protein>
<comment type="similarity">
    <text evidence="3">Belongs to the choline monooxygenase family.</text>
</comment>
<dbReference type="Proteomes" id="UP000722485">
    <property type="component" value="Unassembled WGS sequence"/>
</dbReference>
<feature type="domain" description="Aromatic-ring-hydroxylating dioxygenase alpha subunit C-terminal" evidence="7">
    <location>
        <begin position="93"/>
        <end position="196"/>
    </location>
</feature>
<evidence type="ECO:0000313" key="9">
    <source>
        <dbReference type="Proteomes" id="UP000722485"/>
    </source>
</evidence>
<dbReference type="GO" id="GO:0005506">
    <property type="term" value="F:iron ion binding"/>
    <property type="evidence" value="ECO:0007669"/>
    <property type="project" value="InterPro"/>
</dbReference>
<evidence type="ECO:0000256" key="2">
    <source>
        <dbReference type="ARBA" id="ARBA00004866"/>
    </source>
</evidence>
<dbReference type="GO" id="GO:0051537">
    <property type="term" value="F:2 iron, 2 sulfur cluster binding"/>
    <property type="evidence" value="ECO:0007669"/>
    <property type="project" value="InterPro"/>
</dbReference>
<dbReference type="AlphaFoldDB" id="A0A9P5LAG7"/>
<evidence type="ECO:0000256" key="4">
    <source>
        <dbReference type="ARBA" id="ARBA00012763"/>
    </source>
</evidence>
<evidence type="ECO:0000313" key="8">
    <source>
        <dbReference type="EMBL" id="KAF7548811.1"/>
    </source>
</evidence>
<reference evidence="8" key="1">
    <citation type="submission" date="2020-03" db="EMBL/GenBank/DDBJ databases">
        <title>Draft Genome Sequence of Cylindrodendrum hubeiense.</title>
        <authorList>
            <person name="Buettner E."/>
            <person name="Kellner H."/>
        </authorList>
    </citation>
    <scope>NUCLEOTIDE SEQUENCE</scope>
    <source>
        <strain evidence="8">IHI 201604</strain>
    </source>
</reference>
<comment type="caution">
    <text evidence="8">The sequence shown here is derived from an EMBL/GenBank/DDBJ whole genome shotgun (WGS) entry which is preliminary data.</text>
</comment>
<evidence type="ECO:0000256" key="6">
    <source>
        <dbReference type="ARBA" id="ARBA00049097"/>
    </source>
</evidence>
<dbReference type="EMBL" id="JAANBB010000138">
    <property type="protein sequence ID" value="KAF7548811.1"/>
    <property type="molecule type" value="Genomic_DNA"/>
</dbReference>
<dbReference type="InterPro" id="IPR001663">
    <property type="entry name" value="Rng_hydr_dOase-A"/>
</dbReference>
<name>A0A9P5LAG7_9HYPO</name>
<gene>
    <name evidence="8" type="ORF">G7Z17_g6805</name>
</gene>
<evidence type="ECO:0000256" key="5">
    <source>
        <dbReference type="ARBA" id="ARBA00014931"/>
    </source>
</evidence>
<evidence type="ECO:0000256" key="1">
    <source>
        <dbReference type="ARBA" id="ARBA00002149"/>
    </source>
</evidence>
<dbReference type="Gene3D" id="3.90.380.10">
    <property type="entry name" value="Naphthalene 1,2-dioxygenase Alpha Subunit, Chain A, domain 1"/>
    <property type="match status" value="2"/>
</dbReference>
<dbReference type="Pfam" id="PF00848">
    <property type="entry name" value="Ring_hydroxyl_A"/>
    <property type="match status" value="2"/>
</dbReference>
<comment type="function">
    <text evidence="1">Catalyzes the first step of the osmoprotectant glycine betaine synthesis.</text>
</comment>
<feature type="domain" description="Aromatic-ring-hydroxylating dioxygenase alpha subunit C-terminal" evidence="7">
    <location>
        <begin position="55"/>
        <end position="86"/>
    </location>
</feature>
<evidence type="ECO:0000256" key="3">
    <source>
        <dbReference type="ARBA" id="ARBA00010848"/>
    </source>
</evidence>
<evidence type="ECO:0000259" key="7">
    <source>
        <dbReference type="Pfam" id="PF00848"/>
    </source>
</evidence>
<dbReference type="OrthoDB" id="426882at2759"/>
<dbReference type="SUPFAM" id="SSF55961">
    <property type="entry name" value="Bet v1-like"/>
    <property type="match status" value="1"/>
</dbReference>
<keyword evidence="9" id="KW-1185">Reference proteome</keyword>